<reference evidence="2" key="1">
    <citation type="journal article" date="2020" name="Nat. Commun.">
        <title>Genome assembly of wild tea tree DASZ reveals pedigree and selection history of tea varieties.</title>
        <authorList>
            <person name="Zhang W."/>
            <person name="Zhang Y."/>
            <person name="Qiu H."/>
            <person name="Guo Y."/>
            <person name="Wan H."/>
            <person name="Zhang X."/>
            <person name="Scossa F."/>
            <person name="Alseekh S."/>
            <person name="Zhang Q."/>
            <person name="Wang P."/>
            <person name="Xu L."/>
            <person name="Schmidt M.H."/>
            <person name="Jia X."/>
            <person name="Li D."/>
            <person name="Zhu A."/>
            <person name="Guo F."/>
            <person name="Chen W."/>
            <person name="Ni D."/>
            <person name="Usadel B."/>
            <person name="Fernie A.R."/>
            <person name="Wen W."/>
        </authorList>
    </citation>
    <scope>NUCLEOTIDE SEQUENCE [LARGE SCALE GENOMIC DNA]</scope>
    <source>
        <strain evidence="2">cv. G240</strain>
    </source>
</reference>
<evidence type="ECO:0000313" key="2">
    <source>
        <dbReference type="Proteomes" id="UP000593564"/>
    </source>
</evidence>
<dbReference type="PROSITE" id="PS51257">
    <property type="entry name" value="PROKAR_LIPOPROTEIN"/>
    <property type="match status" value="1"/>
</dbReference>
<dbReference type="EMBL" id="JACBKZ010000007">
    <property type="protein sequence ID" value="KAF5945123.1"/>
    <property type="molecule type" value="Genomic_DNA"/>
</dbReference>
<reference evidence="1 2" key="2">
    <citation type="submission" date="2020-07" db="EMBL/GenBank/DDBJ databases">
        <title>Genome assembly of wild tea tree DASZ reveals pedigree and selection history of tea varieties.</title>
        <authorList>
            <person name="Zhang W."/>
        </authorList>
    </citation>
    <scope>NUCLEOTIDE SEQUENCE [LARGE SCALE GENOMIC DNA]</scope>
    <source>
        <strain evidence="2">cv. G240</strain>
        <tissue evidence="1">Leaf</tissue>
    </source>
</reference>
<dbReference type="Proteomes" id="UP000593564">
    <property type="component" value="Unassembled WGS sequence"/>
</dbReference>
<keyword evidence="2" id="KW-1185">Reference proteome</keyword>
<dbReference type="AlphaFoldDB" id="A0A7J7GWH4"/>
<evidence type="ECO:0000313" key="1">
    <source>
        <dbReference type="EMBL" id="KAF5945123.1"/>
    </source>
</evidence>
<protein>
    <submittedName>
        <fullName evidence="1">Uncharacterized protein</fullName>
    </submittedName>
</protein>
<organism evidence="1 2">
    <name type="scientific">Camellia sinensis</name>
    <name type="common">Tea plant</name>
    <name type="synonym">Thea sinensis</name>
    <dbReference type="NCBI Taxonomy" id="4442"/>
    <lineage>
        <taxon>Eukaryota</taxon>
        <taxon>Viridiplantae</taxon>
        <taxon>Streptophyta</taxon>
        <taxon>Embryophyta</taxon>
        <taxon>Tracheophyta</taxon>
        <taxon>Spermatophyta</taxon>
        <taxon>Magnoliopsida</taxon>
        <taxon>eudicotyledons</taxon>
        <taxon>Gunneridae</taxon>
        <taxon>Pentapetalae</taxon>
        <taxon>asterids</taxon>
        <taxon>Ericales</taxon>
        <taxon>Theaceae</taxon>
        <taxon>Camellia</taxon>
    </lineage>
</organism>
<comment type="caution">
    <text evidence="1">The sequence shown here is derived from an EMBL/GenBank/DDBJ whole genome shotgun (WGS) entry which is preliminary data.</text>
</comment>
<accession>A0A7J7GWH4</accession>
<proteinExistence type="predicted"/>
<gene>
    <name evidence="1" type="ORF">HYC85_015351</name>
</gene>
<sequence length="145" mass="16294">MRRAFRIEAVGLMSLWFSFGSGVLACFVVEWESGKEGSTMHVSPDQLLPHTKIFSPIWVHQSDGLFLWQLPGQRRSSPSRDSSRLRTTPFEAQSTPLCEPVVSRNPLLSLLLTDDKDGLPYKDKENPCLCSLVLDVIICICAISW</sequence>
<name>A0A7J7GWH4_CAMSI</name>